<feature type="coiled-coil region" evidence="1">
    <location>
        <begin position="72"/>
        <end position="106"/>
    </location>
</feature>
<gene>
    <name evidence="3" type="ORF">BELL_0164g00020</name>
</gene>
<dbReference type="EMBL" id="PQXM01000163">
    <property type="protein sequence ID" value="TGO76273.1"/>
    <property type="molecule type" value="Genomic_DNA"/>
</dbReference>
<keyword evidence="1" id="KW-0175">Coiled coil</keyword>
<proteinExistence type="predicted"/>
<dbReference type="Proteomes" id="UP000297229">
    <property type="component" value="Unassembled WGS sequence"/>
</dbReference>
<evidence type="ECO:0000313" key="3">
    <source>
        <dbReference type="EMBL" id="TGO76273.1"/>
    </source>
</evidence>
<evidence type="ECO:0000256" key="1">
    <source>
        <dbReference type="SAM" id="Coils"/>
    </source>
</evidence>
<keyword evidence="4" id="KW-1185">Reference proteome</keyword>
<dbReference type="STRING" id="278938.A0A4Z1K4H8"/>
<feature type="region of interest" description="Disordered" evidence="2">
    <location>
        <begin position="192"/>
        <end position="216"/>
    </location>
</feature>
<reference evidence="3 4" key="1">
    <citation type="submission" date="2017-12" db="EMBL/GenBank/DDBJ databases">
        <title>Comparative genomics of Botrytis spp.</title>
        <authorList>
            <person name="Valero-Jimenez C.A."/>
            <person name="Tapia P."/>
            <person name="Veloso J."/>
            <person name="Silva-Moreno E."/>
            <person name="Staats M."/>
            <person name="Valdes J.H."/>
            <person name="Van Kan J.A.L."/>
        </authorList>
    </citation>
    <scope>NUCLEOTIDE SEQUENCE [LARGE SCALE GENOMIC DNA]</scope>
    <source>
        <strain evidence="3 4">Be9601</strain>
    </source>
</reference>
<protein>
    <submittedName>
        <fullName evidence="3">Uncharacterized protein</fullName>
    </submittedName>
</protein>
<comment type="caution">
    <text evidence="3">The sequence shown here is derived from an EMBL/GenBank/DDBJ whole genome shotgun (WGS) entry which is preliminary data.</text>
</comment>
<evidence type="ECO:0000313" key="4">
    <source>
        <dbReference type="Proteomes" id="UP000297229"/>
    </source>
</evidence>
<feature type="region of interest" description="Disordered" evidence="2">
    <location>
        <begin position="229"/>
        <end position="254"/>
    </location>
</feature>
<sequence length="708" mass="79173">MSTIDEDINRIHDFARELVDIFRDAETTFRGLMDGPSTSQHTFLNATALAFPRLAKALGEVNSLAGKVHSKNTDATTKLAEANALMADAQDKINDTIKRSEELDKREKEISLQQNAINVLCQAQETPLTALDTKLKTITDILSNQHAENAKACNLLETQIDEARKRNSELKSKTEGLEKELTETHLLVKQGETAKAQSDALSHQAEAAKNSALREAENLREELRTLKEQVEATKASATQETENLREESRTLKEQVEATKASAAQEIETSKEQLRALREEMETTKSSAAQEIEAKNRLLEQLKETKDALELTRVNENSNAQQIGAFKAELTTVKKQSEAAKKEEGVASEAAKDAYGKMENIKGQYTEQSKCLNQAQDDLRKTREENITLAERVKSLMTKPKTVDVMVQTEASDLHDICTVVSLKTQDLETKLKESENKTFAATRDLEQAKAEFPTLNSIHELVKSFEMRERSIESSEIPSISRRNRERSLTTQTSFSVPIRAQETHMQPSTPISQPSITEQSMTLRRSESISSIGTAISESISSHHRSVGSSSVKHGSNKRRRTSVGAIPPLIIESSEWNKLLALEHGFFSRFIPHGGTNVHQLRTRISRCFEERPGCFNKFVEYLALSDEKRKFWQCLSSIASDGFKNTKPITKDKPCPECGSDCIQIRAPATKLPDESQSEILEALLVQSEIRLMQSPPSFPPNRPR</sequence>
<feature type="compositionally biased region" description="Basic and acidic residues" evidence="2">
    <location>
        <begin position="242"/>
        <end position="254"/>
    </location>
</feature>
<name>A0A4Z1K4H8_9HELO</name>
<evidence type="ECO:0000256" key="2">
    <source>
        <dbReference type="SAM" id="MobiDB-lite"/>
    </source>
</evidence>
<organism evidence="3 4">
    <name type="scientific">Botrytis elliptica</name>
    <dbReference type="NCBI Taxonomy" id="278938"/>
    <lineage>
        <taxon>Eukaryota</taxon>
        <taxon>Fungi</taxon>
        <taxon>Dikarya</taxon>
        <taxon>Ascomycota</taxon>
        <taxon>Pezizomycotina</taxon>
        <taxon>Leotiomycetes</taxon>
        <taxon>Helotiales</taxon>
        <taxon>Sclerotiniaceae</taxon>
        <taxon>Botrytis</taxon>
    </lineage>
</organism>
<accession>A0A4Z1K4H8</accession>
<dbReference type="AlphaFoldDB" id="A0A4Z1K4H8"/>